<evidence type="ECO:0000313" key="3">
    <source>
        <dbReference type="Proteomes" id="UP000177588"/>
    </source>
</evidence>
<reference evidence="2 3" key="1">
    <citation type="journal article" date="2016" name="Nat. Commun.">
        <title>Thousands of microbial genomes shed light on interconnected biogeochemical processes in an aquifer system.</title>
        <authorList>
            <person name="Anantharaman K."/>
            <person name="Brown C.T."/>
            <person name="Hug L.A."/>
            <person name="Sharon I."/>
            <person name="Castelle C.J."/>
            <person name="Probst A.J."/>
            <person name="Thomas B.C."/>
            <person name="Singh A."/>
            <person name="Wilkins M.J."/>
            <person name="Karaoz U."/>
            <person name="Brodie E.L."/>
            <person name="Williams K.H."/>
            <person name="Hubbard S.S."/>
            <person name="Banfield J.F."/>
        </authorList>
    </citation>
    <scope>NUCLEOTIDE SEQUENCE [LARGE SCALE GENOMIC DNA]</scope>
</reference>
<comment type="caution">
    <text evidence="2">The sequence shown here is derived from an EMBL/GenBank/DDBJ whole genome shotgun (WGS) entry which is preliminary data.</text>
</comment>
<dbReference type="EMBL" id="MHCT01000019">
    <property type="protein sequence ID" value="OGY25857.1"/>
    <property type="molecule type" value="Genomic_DNA"/>
</dbReference>
<dbReference type="Gene3D" id="1.50.10.10">
    <property type="match status" value="1"/>
</dbReference>
<dbReference type="SUPFAM" id="SSF48208">
    <property type="entry name" value="Six-hairpin glycosidases"/>
    <property type="match status" value="1"/>
</dbReference>
<dbReference type="AlphaFoldDB" id="A0A1G1WF24"/>
<evidence type="ECO:0000313" key="2">
    <source>
        <dbReference type="EMBL" id="OGY25857.1"/>
    </source>
</evidence>
<dbReference type="Proteomes" id="UP000177588">
    <property type="component" value="Unassembled WGS sequence"/>
</dbReference>
<accession>A0A1G1WF24</accession>
<dbReference type="InterPro" id="IPR032790">
    <property type="entry name" value="GDE_C"/>
</dbReference>
<dbReference type="STRING" id="1802597.A2Z24_00555"/>
<dbReference type="GO" id="GO:0005975">
    <property type="term" value="P:carbohydrate metabolic process"/>
    <property type="evidence" value="ECO:0007669"/>
    <property type="project" value="InterPro"/>
</dbReference>
<name>A0A1G1WF24_9BACT</name>
<evidence type="ECO:0000259" key="1">
    <source>
        <dbReference type="Pfam" id="PF06202"/>
    </source>
</evidence>
<dbReference type="InterPro" id="IPR008928">
    <property type="entry name" value="6-hairpin_glycosidase_sf"/>
</dbReference>
<gene>
    <name evidence="2" type="ORF">A2Z24_00555</name>
</gene>
<organism evidence="2 3">
    <name type="scientific">Candidatus Woykebacteria bacterium RBG_16_44_10</name>
    <dbReference type="NCBI Taxonomy" id="1802597"/>
    <lineage>
        <taxon>Bacteria</taxon>
        <taxon>Candidatus Woykeibacteriota</taxon>
    </lineage>
</organism>
<dbReference type="Pfam" id="PF06202">
    <property type="entry name" value="GDE_C"/>
    <property type="match status" value="1"/>
</dbReference>
<proteinExistence type="predicted"/>
<dbReference type="InterPro" id="IPR012341">
    <property type="entry name" value="6hp_glycosidase-like_sf"/>
</dbReference>
<sequence length="417" mass="47949">MSLNELAYKTILDLETPLGINASAHQDRYAAFFGRDSAITCLKLLRIHERKPNDVFLRIVRHTIQTAIRFQGKTINLRSGEKPGKIIHEYREKDYYHLTSKTRPWYLYPDKTLRNYDSVDATPLFLILAAEFYNLIKDEQFLKGILPSVEAALYYLQKFSPKEGNQLFLEYQLHRPKTYGGLVNQGWMDSVDSILIYGEPPKEPIALVEVQSYYWKALKLWSAIFRSFDKEKAKKLQDRASLLKEEFNNKFLMRTKDLYYFAYAIFSQMAHILSVRSNPGHCLWAAVKTGKKNESIIEDQYLDDVVNRLVSPDLFVGGGGIRTLSSESKFFDPFSYHNGSIWPFDNGLIAEGFENFGFRSEAEKTKHAVLNAVGHFGTMLELYCAEDGTIKEYEDKGGHFGSHQQAWTAATILDFTT</sequence>
<protein>
    <recommendedName>
        <fullName evidence="1">Glycogen debranching enzyme C-terminal domain-containing protein</fullName>
    </recommendedName>
</protein>
<feature type="domain" description="Glycogen debranching enzyme C-terminal" evidence="1">
    <location>
        <begin position="115"/>
        <end position="414"/>
    </location>
</feature>